<evidence type="ECO:0000313" key="7">
    <source>
        <dbReference type="Proteomes" id="UP000030063"/>
    </source>
</evidence>
<keyword evidence="7" id="KW-1185">Reference proteome</keyword>
<keyword evidence="2" id="KW-0805">Transcription regulation</keyword>
<dbReference type="PANTHER" id="PTHR30579:SF7">
    <property type="entry name" value="HTH-TYPE TRANSCRIPTIONAL REGULATOR LRHA-RELATED"/>
    <property type="match status" value="1"/>
</dbReference>
<dbReference type="Pfam" id="PF00126">
    <property type="entry name" value="HTH_1"/>
    <property type="match status" value="1"/>
</dbReference>
<dbReference type="SUPFAM" id="SSF53850">
    <property type="entry name" value="Periplasmic binding protein-like II"/>
    <property type="match status" value="1"/>
</dbReference>
<evidence type="ECO:0000313" key="6">
    <source>
        <dbReference type="EMBL" id="KFX71583.1"/>
    </source>
</evidence>
<dbReference type="InterPro" id="IPR000847">
    <property type="entry name" value="LysR_HTH_N"/>
</dbReference>
<evidence type="ECO:0000256" key="2">
    <source>
        <dbReference type="ARBA" id="ARBA00023015"/>
    </source>
</evidence>
<dbReference type="FunFam" id="1.10.10.10:FF:000001">
    <property type="entry name" value="LysR family transcriptional regulator"/>
    <property type="match status" value="1"/>
</dbReference>
<dbReference type="EMBL" id="AWSQ01000001">
    <property type="protein sequence ID" value="KFX71583.1"/>
    <property type="molecule type" value="Genomic_DNA"/>
</dbReference>
<name>A0A0A1YQW2_9PSED</name>
<organism evidence="6 7">
    <name type="scientific">Pseudomonas taeanensis MS-3</name>
    <dbReference type="NCBI Taxonomy" id="1395571"/>
    <lineage>
        <taxon>Bacteria</taxon>
        <taxon>Pseudomonadati</taxon>
        <taxon>Pseudomonadota</taxon>
        <taxon>Gammaproteobacteria</taxon>
        <taxon>Pseudomonadales</taxon>
        <taxon>Pseudomonadaceae</taxon>
        <taxon>Pseudomonas</taxon>
    </lineage>
</organism>
<dbReference type="AlphaFoldDB" id="A0A0A1YQW2"/>
<comment type="similarity">
    <text evidence="1">Belongs to the LysR transcriptional regulatory family.</text>
</comment>
<dbReference type="Gene3D" id="1.10.10.10">
    <property type="entry name" value="Winged helix-like DNA-binding domain superfamily/Winged helix DNA-binding domain"/>
    <property type="match status" value="1"/>
</dbReference>
<dbReference type="Pfam" id="PF03466">
    <property type="entry name" value="LysR_substrate"/>
    <property type="match status" value="1"/>
</dbReference>
<evidence type="ECO:0000259" key="5">
    <source>
        <dbReference type="PROSITE" id="PS50931"/>
    </source>
</evidence>
<keyword evidence="4" id="KW-0804">Transcription</keyword>
<dbReference type="InterPro" id="IPR036388">
    <property type="entry name" value="WH-like_DNA-bd_sf"/>
</dbReference>
<dbReference type="PANTHER" id="PTHR30579">
    <property type="entry name" value="TRANSCRIPTIONAL REGULATOR"/>
    <property type="match status" value="1"/>
</dbReference>
<protein>
    <submittedName>
        <fullName evidence="6">LysR family transcriptional regulator</fullName>
    </submittedName>
</protein>
<comment type="caution">
    <text evidence="6">The sequence shown here is derived from an EMBL/GenBank/DDBJ whole genome shotgun (WGS) entry which is preliminary data.</text>
</comment>
<dbReference type="InterPro" id="IPR036390">
    <property type="entry name" value="WH_DNA-bd_sf"/>
</dbReference>
<dbReference type="PRINTS" id="PR00039">
    <property type="entry name" value="HTHLYSR"/>
</dbReference>
<dbReference type="Gene3D" id="3.40.190.290">
    <property type="match status" value="1"/>
</dbReference>
<dbReference type="Proteomes" id="UP000030063">
    <property type="component" value="Unassembled WGS sequence"/>
</dbReference>
<dbReference type="GO" id="GO:0003700">
    <property type="term" value="F:DNA-binding transcription factor activity"/>
    <property type="evidence" value="ECO:0007669"/>
    <property type="project" value="InterPro"/>
</dbReference>
<evidence type="ECO:0000256" key="3">
    <source>
        <dbReference type="ARBA" id="ARBA00023125"/>
    </source>
</evidence>
<dbReference type="InterPro" id="IPR050176">
    <property type="entry name" value="LTTR"/>
</dbReference>
<evidence type="ECO:0000256" key="4">
    <source>
        <dbReference type="ARBA" id="ARBA00023163"/>
    </source>
</evidence>
<dbReference type="RefSeq" id="WP_025164429.1">
    <property type="nucleotide sequence ID" value="NZ_AWSQ01000001.1"/>
</dbReference>
<dbReference type="SUPFAM" id="SSF46785">
    <property type="entry name" value="Winged helix' DNA-binding domain"/>
    <property type="match status" value="1"/>
</dbReference>
<dbReference type="eggNOG" id="COG0583">
    <property type="taxonomic scope" value="Bacteria"/>
</dbReference>
<sequence length="287" mass="31033">MDTELARTFLTVIAAGNFSSAASRLFVTQSTVSARIAALEEQLGCILFVRNKAGTALTPAGQRFQSYAATLVRTVERARHEIGVAKGFRASLTIGGRFGLWEELLFVCLPRIRHAAPDIAVHAEIAFEDELIQGLVEGRTHIGVMYTPQNRPGLMVEALLEEQLVYVSSSNAEPPLGENYVYIDWGPEFASKHSAAFPDFLGPGLSANIGWLGLNHILAYGGAGYFPLRLVRCQLAAGLLHRHPQAPDFLLPAYLVYPLDPQPGTVGLALRILRETTAEILLGAAGA</sequence>
<reference evidence="6 7" key="1">
    <citation type="journal article" date="2014" name="Genome Announc.">
        <title>Draft Genome Sequence of Petroleum Oil-Degrading Marine Bacterium Pseudomonas taeanensis Strain MS-3, Isolated from a Crude Oil-Contaminated Seashore.</title>
        <authorList>
            <person name="Lee S.Y."/>
            <person name="Kim S.H."/>
            <person name="Lee D.G."/>
            <person name="Shin S."/>
            <person name="Yun S.H."/>
            <person name="Choi C.W."/>
            <person name="Chung Y.H."/>
            <person name="Choi J.S."/>
            <person name="Kahng H.Y."/>
            <person name="Kim S.I."/>
        </authorList>
    </citation>
    <scope>NUCLEOTIDE SEQUENCE [LARGE SCALE GENOMIC DNA]</scope>
    <source>
        <strain evidence="6 7">MS-3</strain>
    </source>
</reference>
<evidence type="ECO:0000256" key="1">
    <source>
        <dbReference type="ARBA" id="ARBA00009437"/>
    </source>
</evidence>
<dbReference type="PROSITE" id="PS50931">
    <property type="entry name" value="HTH_LYSR"/>
    <property type="match status" value="1"/>
</dbReference>
<dbReference type="OrthoDB" id="9786526at2"/>
<gene>
    <name evidence="6" type="ORF">TMS3_0106570</name>
</gene>
<accession>A0A0A1YQW2</accession>
<proteinExistence type="inferred from homology"/>
<dbReference type="GO" id="GO:0003677">
    <property type="term" value="F:DNA binding"/>
    <property type="evidence" value="ECO:0007669"/>
    <property type="project" value="UniProtKB-KW"/>
</dbReference>
<dbReference type="InterPro" id="IPR005119">
    <property type="entry name" value="LysR_subst-bd"/>
</dbReference>
<feature type="domain" description="HTH lysR-type" evidence="5">
    <location>
        <begin position="1"/>
        <end position="58"/>
    </location>
</feature>
<keyword evidence="3" id="KW-0238">DNA-binding</keyword>
<dbReference type="STRING" id="1395571.TMS3_0106570"/>